<dbReference type="InterPro" id="IPR001611">
    <property type="entry name" value="Leu-rich_rpt"/>
</dbReference>
<proteinExistence type="predicted"/>
<dbReference type="Gene3D" id="3.80.10.10">
    <property type="entry name" value="Ribonuclease Inhibitor"/>
    <property type="match status" value="1"/>
</dbReference>
<gene>
    <name evidence="1" type="ORF">TeGR_g14912</name>
</gene>
<evidence type="ECO:0000313" key="2">
    <source>
        <dbReference type="Proteomes" id="UP001165060"/>
    </source>
</evidence>
<reference evidence="1 2" key="1">
    <citation type="journal article" date="2023" name="Commun. Biol.">
        <title>Genome analysis of Parmales, the sister group of diatoms, reveals the evolutionary specialization of diatoms from phago-mixotrophs to photoautotrophs.</title>
        <authorList>
            <person name="Ban H."/>
            <person name="Sato S."/>
            <person name="Yoshikawa S."/>
            <person name="Yamada K."/>
            <person name="Nakamura Y."/>
            <person name="Ichinomiya M."/>
            <person name="Sato N."/>
            <person name="Blanc-Mathieu R."/>
            <person name="Endo H."/>
            <person name="Kuwata A."/>
            <person name="Ogata H."/>
        </authorList>
    </citation>
    <scope>NUCLEOTIDE SEQUENCE [LARGE SCALE GENOMIC DNA]</scope>
</reference>
<dbReference type="InterPro" id="IPR052859">
    <property type="entry name" value="LRR-IQ_domain_protein"/>
</dbReference>
<accession>A0ABQ6MD38</accession>
<dbReference type="PANTHER" id="PTHR46723">
    <property type="entry name" value="LEUCINE-RICH REPEAT AND IQ DOMAIN-CONTAINING PROTEIN 3"/>
    <property type="match status" value="1"/>
</dbReference>
<dbReference type="Proteomes" id="UP001165060">
    <property type="component" value="Unassembled WGS sequence"/>
</dbReference>
<keyword evidence="2" id="KW-1185">Reference proteome</keyword>
<dbReference type="Pfam" id="PF13855">
    <property type="entry name" value="LRR_8"/>
    <property type="match status" value="1"/>
</dbReference>
<dbReference type="PANTHER" id="PTHR46723:SF1">
    <property type="entry name" value="LEUCINE-RICH REPEAT AND IQ DOMAIN-CONTAINING PROTEIN 3"/>
    <property type="match status" value="1"/>
</dbReference>
<name>A0ABQ6MD38_9STRA</name>
<protein>
    <submittedName>
        <fullName evidence="1">Uncharacterized protein</fullName>
    </submittedName>
</protein>
<dbReference type="EMBL" id="BRYB01002678">
    <property type="protein sequence ID" value="GMI23846.1"/>
    <property type="molecule type" value="Genomic_DNA"/>
</dbReference>
<organism evidence="1 2">
    <name type="scientific">Tetraparma gracilis</name>
    <dbReference type="NCBI Taxonomy" id="2962635"/>
    <lineage>
        <taxon>Eukaryota</taxon>
        <taxon>Sar</taxon>
        <taxon>Stramenopiles</taxon>
        <taxon>Ochrophyta</taxon>
        <taxon>Bolidophyceae</taxon>
        <taxon>Parmales</taxon>
        <taxon>Triparmaceae</taxon>
        <taxon>Tetraparma</taxon>
    </lineage>
</organism>
<feature type="non-terminal residue" evidence="1">
    <location>
        <position position="382"/>
    </location>
</feature>
<evidence type="ECO:0000313" key="1">
    <source>
        <dbReference type="EMBL" id="GMI23846.1"/>
    </source>
</evidence>
<dbReference type="InterPro" id="IPR032675">
    <property type="entry name" value="LRR_dom_sf"/>
</dbReference>
<comment type="caution">
    <text evidence="1">The sequence shown here is derived from an EMBL/GenBank/DDBJ whole genome shotgun (WGS) entry which is preliminary data.</text>
</comment>
<sequence length="382" mass="43037">MDPAALADDHDDHFEDADDATSPVVYFCSGQLDEIPVFLNPSILRVVLLEHNSLSGFEELAVCSSAVEISLDYNNIAVIPDEKFFAGLPALRILRLANNQIADWRSTLALQACTSLAYLTLFGNPFSRNAKYRPFIVNLCAGLMGLDGYATTDEELIESAKFDNKFSSCCPQLALPSFISERMYSVKGEVTDATQIAFRKLLEKMGTGNHFLMFQHHHQAAVVSCVMDVTKAMSRRKMSSGDDNSEEWDFRELAMAKIENSKVLVLRRFKHAEIVEKDAVTDGLFRFERGDWSKGEGMYSVPSKLTKARLSLGLSKNRKYEQRLLRYLLSPEGRRRLLNVSDREKQVYVASCLSGRGRGELLVQYTEKNTLVLAEVVRLIHR</sequence>
<dbReference type="SUPFAM" id="SSF52075">
    <property type="entry name" value="Outer arm dynein light chain 1"/>
    <property type="match status" value="1"/>
</dbReference>